<dbReference type="InterPro" id="IPR036400">
    <property type="entry name" value="Cyt_B5-like_heme/steroid_sf"/>
</dbReference>
<feature type="region of interest" description="Disordered" evidence="2">
    <location>
        <begin position="1"/>
        <end position="70"/>
    </location>
</feature>
<dbReference type="PANTHER" id="PTHR10281:SF76">
    <property type="entry name" value="CALCUTTA CUP-RELATED"/>
    <property type="match status" value="1"/>
</dbReference>
<dbReference type="AlphaFoldDB" id="A0A4R0RRN2"/>
<organism evidence="4 5">
    <name type="scientific">Steccherinum ochraceum</name>
    <dbReference type="NCBI Taxonomy" id="92696"/>
    <lineage>
        <taxon>Eukaryota</taxon>
        <taxon>Fungi</taxon>
        <taxon>Dikarya</taxon>
        <taxon>Basidiomycota</taxon>
        <taxon>Agaricomycotina</taxon>
        <taxon>Agaricomycetes</taxon>
        <taxon>Polyporales</taxon>
        <taxon>Steccherinaceae</taxon>
        <taxon>Steccherinum</taxon>
    </lineage>
</organism>
<dbReference type="SUPFAM" id="SSF55856">
    <property type="entry name" value="Cytochrome b5-like heme/steroid binding domain"/>
    <property type="match status" value="1"/>
</dbReference>
<gene>
    <name evidence="4" type="ORF">EIP91_003227</name>
</gene>
<dbReference type="InterPro" id="IPR001199">
    <property type="entry name" value="Cyt_B5-like_heme/steroid-bd"/>
</dbReference>
<dbReference type="SMART" id="SM01117">
    <property type="entry name" value="Cyt-b5"/>
    <property type="match status" value="1"/>
</dbReference>
<name>A0A4R0RRN2_9APHY</name>
<dbReference type="OrthoDB" id="10257697at2759"/>
<dbReference type="FunFam" id="3.10.120.10:FF:000003">
    <property type="entry name" value="membrane-associated progesterone receptor component 1"/>
    <property type="match status" value="1"/>
</dbReference>
<evidence type="ECO:0000313" key="5">
    <source>
        <dbReference type="Proteomes" id="UP000292702"/>
    </source>
</evidence>
<feature type="compositionally biased region" description="Basic and acidic residues" evidence="2">
    <location>
        <begin position="30"/>
        <end position="50"/>
    </location>
</feature>
<protein>
    <recommendedName>
        <fullName evidence="3">Cytochrome b5 heme-binding domain-containing protein</fullName>
    </recommendedName>
</protein>
<evidence type="ECO:0000256" key="2">
    <source>
        <dbReference type="SAM" id="MobiDB-lite"/>
    </source>
</evidence>
<keyword evidence="5" id="KW-1185">Reference proteome</keyword>
<dbReference type="GO" id="GO:0020037">
    <property type="term" value="F:heme binding"/>
    <property type="evidence" value="ECO:0007669"/>
    <property type="project" value="UniProtKB-ARBA"/>
</dbReference>
<accession>A0A4R0RRN2</accession>
<dbReference type="EMBL" id="RWJN01000020">
    <property type="protein sequence ID" value="TCD70466.1"/>
    <property type="molecule type" value="Genomic_DNA"/>
</dbReference>
<dbReference type="InterPro" id="IPR050577">
    <property type="entry name" value="MAPR/NEUFC/NENF-like"/>
</dbReference>
<sequence length="297" mass="33194">MSWLLNPQGDAPSNKDSTSNSPRPPSANARKPENKDKDKKADEGEPKIQDPSDPTRFVSAKSANRPFLVHHEYRKKMQKEHEAWKERQKVRAEKLARGEKVGPEEPDPTAEPEVGVLGLLKFLVIALVVVTLGGKFLTGSYLWEMEVPNFRKWLPTNQRLFSEQGLAQFDGTVEGQPIYLAIDGDVYDVTEGRATYGPGGSYHGMAGVDAARAFATGCFATHRTHDIRGLDENELRGLNHWKGFYEKSNKYHKVGRVSHPPIDPLSPLPEHCDKKKAKAQREREAQAKAKPADHAEL</sequence>
<proteinExistence type="inferred from homology"/>
<evidence type="ECO:0000313" key="4">
    <source>
        <dbReference type="EMBL" id="TCD70466.1"/>
    </source>
</evidence>
<dbReference type="GO" id="GO:0016020">
    <property type="term" value="C:membrane"/>
    <property type="evidence" value="ECO:0007669"/>
    <property type="project" value="TreeGrafter"/>
</dbReference>
<feature type="region of interest" description="Disordered" evidence="2">
    <location>
        <begin position="255"/>
        <end position="297"/>
    </location>
</feature>
<feature type="compositionally biased region" description="Basic and acidic residues" evidence="2">
    <location>
        <begin position="279"/>
        <end position="297"/>
    </location>
</feature>
<dbReference type="PANTHER" id="PTHR10281">
    <property type="entry name" value="MEMBRANE-ASSOCIATED PROGESTERONE RECEPTOR COMPONENT-RELATED"/>
    <property type="match status" value="1"/>
</dbReference>
<evidence type="ECO:0000259" key="3">
    <source>
        <dbReference type="SMART" id="SM01117"/>
    </source>
</evidence>
<dbReference type="Pfam" id="PF00173">
    <property type="entry name" value="Cyt-b5"/>
    <property type="match status" value="1"/>
</dbReference>
<comment type="similarity">
    <text evidence="1">Belongs to the cytochrome b5 family. MAPR subfamily.</text>
</comment>
<evidence type="ECO:0000256" key="1">
    <source>
        <dbReference type="ARBA" id="ARBA00038357"/>
    </source>
</evidence>
<reference evidence="4 5" key="1">
    <citation type="submission" date="2018-11" db="EMBL/GenBank/DDBJ databases">
        <title>Genome assembly of Steccherinum ochraceum LE-BIN_3174, the white-rot fungus of the Steccherinaceae family (The Residual Polyporoid clade, Polyporales, Basidiomycota).</title>
        <authorList>
            <person name="Fedorova T.V."/>
            <person name="Glazunova O.A."/>
            <person name="Landesman E.O."/>
            <person name="Moiseenko K.V."/>
            <person name="Psurtseva N.V."/>
            <person name="Savinova O.S."/>
            <person name="Shakhova N.V."/>
            <person name="Tyazhelova T.V."/>
            <person name="Vasina D.V."/>
        </authorList>
    </citation>
    <scope>NUCLEOTIDE SEQUENCE [LARGE SCALE GENOMIC DNA]</scope>
    <source>
        <strain evidence="4 5">LE-BIN_3174</strain>
    </source>
</reference>
<dbReference type="Gene3D" id="3.10.120.10">
    <property type="entry name" value="Cytochrome b5-like heme/steroid binding domain"/>
    <property type="match status" value="1"/>
</dbReference>
<feature type="domain" description="Cytochrome b5 heme-binding" evidence="3">
    <location>
        <begin position="161"/>
        <end position="258"/>
    </location>
</feature>
<dbReference type="GO" id="GO:0012505">
    <property type="term" value="C:endomembrane system"/>
    <property type="evidence" value="ECO:0007669"/>
    <property type="project" value="TreeGrafter"/>
</dbReference>
<comment type="caution">
    <text evidence="4">The sequence shown here is derived from an EMBL/GenBank/DDBJ whole genome shotgun (WGS) entry which is preliminary data.</text>
</comment>
<dbReference type="Proteomes" id="UP000292702">
    <property type="component" value="Unassembled WGS sequence"/>
</dbReference>